<sequence>MLPHAYTTDSLSKSQDLAAVILSASSPPQIAAACSSTLSFLHHLSPDQSRWFFSLTFPTLICKLFGFDDSASVVVVVVLKTSLIQRLDRHRPRIQRSQSRR</sequence>
<keyword evidence="2" id="KW-1185">Reference proteome</keyword>
<accession>A0AAP0REG7</accession>
<dbReference type="AlphaFoldDB" id="A0AAP0REG7"/>
<name>A0AAP0REG7_LIQFO</name>
<dbReference type="Proteomes" id="UP001415857">
    <property type="component" value="Unassembled WGS sequence"/>
</dbReference>
<dbReference type="PANTHER" id="PTHR31801">
    <property type="entry name" value="ALTERED INHERITANCE OF MITOCHONDRIA PROTEIN 24, MITOCHONDRIAL"/>
    <property type="match status" value="1"/>
</dbReference>
<protein>
    <submittedName>
        <fullName evidence="1">Uncharacterized protein</fullName>
    </submittedName>
</protein>
<organism evidence="1 2">
    <name type="scientific">Liquidambar formosana</name>
    <name type="common">Formosan gum</name>
    <dbReference type="NCBI Taxonomy" id="63359"/>
    <lineage>
        <taxon>Eukaryota</taxon>
        <taxon>Viridiplantae</taxon>
        <taxon>Streptophyta</taxon>
        <taxon>Embryophyta</taxon>
        <taxon>Tracheophyta</taxon>
        <taxon>Spermatophyta</taxon>
        <taxon>Magnoliopsida</taxon>
        <taxon>eudicotyledons</taxon>
        <taxon>Gunneridae</taxon>
        <taxon>Pentapetalae</taxon>
        <taxon>Saxifragales</taxon>
        <taxon>Altingiaceae</taxon>
        <taxon>Liquidambar</taxon>
    </lineage>
</organism>
<evidence type="ECO:0000313" key="1">
    <source>
        <dbReference type="EMBL" id="KAK9275567.1"/>
    </source>
</evidence>
<dbReference type="EMBL" id="JBBPBK010000011">
    <property type="protein sequence ID" value="KAK9275567.1"/>
    <property type="molecule type" value="Genomic_DNA"/>
</dbReference>
<reference evidence="1 2" key="1">
    <citation type="journal article" date="2024" name="Plant J.">
        <title>Genome sequences and population genomics reveal climatic adaptation and genomic divergence between two closely related sweetgum species.</title>
        <authorList>
            <person name="Xu W.Q."/>
            <person name="Ren C.Q."/>
            <person name="Zhang X.Y."/>
            <person name="Comes H.P."/>
            <person name="Liu X.H."/>
            <person name="Li Y.G."/>
            <person name="Kettle C.J."/>
            <person name="Jalonen R."/>
            <person name="Gaisberger H."/>
            <person name="Ma Y.Z."/>
            <person name="Qiu Y.X."/>
        </authorList>
    </citation>
    <scope>NUCLEOTIDE SEQUENCE [LARGE SCALE GENOMIC DNA]</scope>
    <source>
        <strain evidence="1">Hangzhou</strain>
    </source>
</reference>
<proteinExistence type="predicted"/>
<dbReference type="PANTHER" id="PTHR31801:SF1">
    <property type="entry name" value="SPHINGOMYELIN PHOSPHODIESTERASE"/>
    <property type="match status" value="1"/>
</dbReference>
<gene>
    <name evidence="1" type="ORF">L1049_022834</name>
</gene>
<evidence type="ECO:0000313" key="2">
    <source>
        <dbReference type="Proteomes" id="UP001415857"/>
    </source>
</evidence>
<comment type="caution">
    <text evidence="1">The sequence shown here is derived from an EMBL/GenBank/DDBJ whole genome shotgun (WGS) entry which is preliminary data.</text>
</comment>